<comment type="caution">
    <text evidence="2">The sequence shown here is derived from an EMBL/GenBank/DDBJ whole genome shotgun (WGS) entry which is preliminary data.</text>
</comment>
<name>A0A4Z0GNY0_9BACL</name>
<evidence type="ECO:0000313" key="2">
    <source>
        <dbReference type="EMBL" id="TGA97678.1"/>
    </source>
</evidence>
<dbReference type="RefSeq" id="WP_135348888.1">
    <property type="nucleotide sequence ID" value="NZ_SRJD01000012.1"/>
</dbReference>
<protein>
    <recommendedName>
        <fullName evidence="1">SnoaL-like domain-containing protein</fullName>
    </recommendedName>
</protein>
<dbReference type="OrthoDB" id="9152983at2"/>
<dbReference type="Pfam" id="PF13474">
    <property type="entry name" value="SnoaL_3"/>
    <property type="match status" value="1"/>
</dbReference>
<dbReference type="SUPFAM" id="SSF54427">
    <property type="entry name" value="NTF2-like"/>
    <property type="match status" value="1"/>
</dbReference>
<feature type="domain" description="SnoaL-like" evidence="1">
    <location>
        <begin position="5"/>
        <end position="36"/>
    </location>
</feature>
<organism evidence="2 3">
    <name type="scientific">Sporolactobacillus shoreae</name>
    <dbReference type="NCBI Taxonomy" id="1465501"/>
    <lineage>
        <taxon>Bacteria</taxon>
        <taxon>Bacillati</taxon>
        <taxon>Bacillota</taxon>
        <taxon>Bacilli</taxon>
        <taxon>Bacillales</taxon>
        <taxon>Sporolactobacillaceae</taxon>
        <taxon>Sporolactobacillus</taxon>
    </lineage>
</organism>
<dbReference type="InterPro" id="IPR032710">
    <property type="entry name" value="NTF2-like_dom_sf"/>
</dbReference>
<keyword evidence="3" id="KW-1185">Reference proteome</keyword>
<dbReference type="InterPro" id="IPR037401">
    <property type="entry name" value="SnoaL-like"/>
</dbReference>
<proteinExistence type="predicted"/>
<evidence type="ECO:0000259" key="1">
    <source>
        <dbReference type="Pfam" id="PF13474"/>
    </source>
</evidence>
<dbReference type="Proteomes" id="UP000298347">
    <property type="component" value="Unassembled WGS sequence"/>
</dbReference>
<gene>
    <name evidence="2" type="ORF">E4665_11285</name>
</gene>
<dbReference type="EMBL" id="SRJD01000012">
    <property type="protein sequence ID" value="TGA97678.1"/>
    <property type="molecule type" value="Genomic_DNA"/>
</dbReference>
<evidence type="ECO:0000313" key="3">
    <source>
        <dbReference type="Proteomes" id="UP000298347"/>
    </source>
</evidence>
<dbReference type="Gene3D" id="3.10.450.50">
    <property type="match status" value="1"/>
</dbReference>
<dbReference type="AlphaFoldDB" id="A0A4Z0GNY0"/>
<sequence>MKGYINGNYASGHGRATNIFVRDADKWLLIHEHLSPLPN</sequence>
<reference evidence="2 3" key="1">
    <citation type="journal article" date="2015" name="Int. J. Syst. Evol. Microbiol.">
        <title>Sporolactobacillus shoreae sp. nov. and Sporolactobacillus spathodeae sp. nov., two spore-forming lactic acid bacteria isolated from tree barks in Thailand.</title>
        <authorList>
            <person name="Thamacharoensuk T."/>
            <person name="Kitahara M."/>
            <person name="Ohkuma M."/>
            <person name="Thongchul N."/>
            <person name="Tanasupawat S."/>
        </authorList>
    </citation>
    <scope>NUCLEOTIDE SEQUENCE [LARGE SCALE GENOMIC DNA]</scope>
    <source>
        <strain evidence="2 3">BK92</strain>
    </source>
</reference>
<accession>A0A4Z0GNY0</accession>